<feature type="region of interest" description="Disordered" evidence="1">
    <location>
        <begin position="131"/>
        <end position="154"/>
    </location>
</feature>
<dbReference type="SMART" id="SM00421">
    <property type="entry name" value="HTH_LUXR"/>
    <property type="match status" value="1"/>
</dbReference>
<name>A0A8G1XAM8_9ACTN</name>
<dbReference type="GO" id="GO:0003677">
    <property type="term" value="F:DNA binding"/>
    <property type="evidence" value="ECO:0007669"/>
    <property type="project" value="InterPro"/>
</dbReference>
<gene>
    <name evidence="3" type="ORF">EDD39_0894</name>
</gene>
<dbReference type="InterPro" id="IPR000792">
    <property type="entry name" value="Tscrpt_reg_LuxR_C"/>
</dbReference>
<dbReference type="PRINTS" id="PR00038">
    <property type="entry name" value="HTHLUXR"/>
</dbReference>
<evidence type="ECO:0000259" key="2">
    <source>
        <dbReference type="PROSITE" id="PS50043"/>
    </source>
</evidence>
<dbReference type="InterPro" id="IPR016032">
    <property type="entry name" value="Sig_transdc_resp-reg_C-effctor"/>
</dbReference>
<dbReference type="Pfam" id="PF00196">
    <property type="entry name" value="GerE"/>
    <property type="match status" value="1"/>
</dbReference>
<evidence type="ECO:0000313" key="3">
    <source>
        <dbReference type="EMBL" id="ROR42769.1"/>
    </source>
</evidence>
<dbReference type="PANTHER" id="PTHR34293:SF1">
    <property type="entry name" value="HTH-TYPE TRANSCRIPTIONAL REGULATOR TRMBL2"/>
    <property type="match status" value="1"/>
</dbReference>
<evidence type="ECO:0000256" key="1">
    <source>
        <dbReference type="SAM" id="MobiDB-lite"/>
    </source>
</evidence>
<protein>
    <submittedName>
        <fullName evidence="3">Regulatory LuxR family protein</fullName>
    </submittedName>
</protein>
<dbReference type="AlphaFoldDB" id="A0A8G1XAM8"/>
<feature type="compositionally biased region" description="Polar residues" evidence="1">
    <location>
        <begin position="131"/>
        <end position="143"/>
    </location>
</feature>
<accession>A0A8G1XAM8</accession>
<comment type="caution">
    <text evidence="3">The sequence shown here is derived from an EMBL/GenBank/DDBJ whole genome shotgun (WGS) entry which is preliminary data.</text>
</comment>
<dbReference type="GO" id="GO:0006355">
    <property type="term" value="P:regulation of DNA-templated transcription"/>
    <property type="evidence" value="ECO:0007669"/>
    <property type="project" value="InterPro"/>
</dbReference>
<feature type="domain" description="HTH luxR-type" evidence="2">
    <location>
        <begin position="256"/>
        <end position="321"/>
    </location>
</feature>
<dbReference type="EMBL" id="RJVJ01000001">
    <property type="protein sequence ID" value="ROR42769.1"/>
    <property type="molecule type" value="Genomic_DNA"/>
</dbReference>
<dbReference type="PROSITE" id="PS50043">
    <property type="entry name" value="HTH_LUXR_2"/>
    <property type="match status" value="1"/>
</dbReference>
<dbReference type="Gene3D" id="1.10.10.10">
    <property type="entry name" value="Winged helix-like DNA-binding domain superfamily/Winged helix DNA-binding domain"/>
    <property type="match status" value="2"/>
</dbReference>
<dbReference type="SUPFAM" id="SSF46894">
    <property type="entry name" value="C-terminal effector domain of the bipartite response regulators"/>
    <property type="match status" value="1"/>
</dbReference>
<dbReference type="RefSeq" id="WP_123553456.1">
    <property type="nucleotide sequence ID" value="NZ_RJVJ01000001.1"/>
</dbReference>
<reference evidence="3 4" key="1">
    <citation type="submission" date="2018-11" db="EMBL/GenBank/DDBJ databases">
        <title>Sequencing the genomes of 1000 actinobacteria strains.</title>
        <authorList>
            <person name="Klenk H.-P."/>
        </authorList>
    </citation>
    <scope>NUCLEOTIDE SEQUENCE [LARGE SCALE GENOMIC DNA]</scope>
    <source>
        <strain evidence="3 4">DSM 44780</strain>
    </source>
</reference>
<evidence type="ECO:0000313" key="4">
    <source>
        <dbReference type="Proteomes" id="UP000267408"/>
    </source>
</evidence>
<organism evidence="3 4">
    <name type="scientific">Kitasatospora cineracea</name>
    <dbReference type="NCBI Taxonomy" id="88074"/>
    <lineage>
        <taxon>Bacteria</taxon>
        <taxon>Bacillati</taxon>
        <taxon>Actinomycetota</taxon>
        <taxon>Actinomycetes</taxon>
        <taxon>Kitasatosporales</taxon>
        <taxon>Streptomycetaceae</taxon>
        <taxon>Kitasatospora</taxon>
    </lineage>
</organism>
<dbReference type="InterPro" id="IPR036388">
    <property type="entry name" value="WH-like_DNA-bd_sf"/>
</dbReference>
<dbReference type="OrthoDB" id="3863875at2"/>
<feature type="compositionally biased region" description="Basic and acidic residues" evidence="1">
    <location>
        <begin position="145"/>
        <end position="154"/>
    </location>
</feature>
<dbReference type="InterPro" id="IPR051797">
    <property type="entry name" value="TrmB-like"/>
</dbReference>
<sequence length="323" mass="34729">MLEALGLSATAGQVYQAMLDRPGDGIAELAAHCLLLPGQVHDSLDELGELMLVRASAEHPGRMRAVDPAIGLADLAARQEADLAARQAALAASRAAVARMVADRAEHRSAHGERLLGIDAIQHRLEQMGRTTTREVLSSQPGTQRPEDLDASRPADAEALARGITIRTLYQDSNRHQPHAAHYAHWLLGLGGEVRTAPTIPQRIVIVDRTQALVPIDPEDTRKGALHVTEPGILDALLSLYEQAWNTAVPLGAHTPDDPATGLTPTERELLRLLGTGLTDDTAAQRLNISARTIGRHMASIMERLGATSRFEAGIKATQQGWL</sequence>
<proteinExistence type="predicted"/>
<dbReference type="PANTHER" id="PTHR34293">
    <property type="entry name" value="HTH-TYPE TRANSCRIPTIONAL REGULATOR TRMBL2"/>
    <property type="match status" value="1"/>
</dbReference>
<dbReference type="Proteomes" id="UP000267408">
    <property type="component" value="Unassembled WGS sequence"/>
</dbReference>